<evidence type="ECO:0000313" key="2">
    <source>
        <dbReference type="Proteomes" id="UP001281147"/>
    </source>
</evidence>
<reference evidence="1" key="1">
    <citation type="submission" date="2023-07" db="EMBL/GenBank/DDBJ databases">
        <title>Black Yeasts Isolated from many extreme environments.</title>
        <authorList>
            <person name="Coleine C."/>
            <person name="Stajich J.E."/>
            <person name="Selbmann L."/>
        </authorList>
    </citation>
    <scope>NUCLEOTIDE SEQUENCE</scope>
    <source>
        <strain evidence="1">CCFEE 5714</strain>
    </source>
</reference>
<name>A0ACC3NIE6_9PEZI</name>
<comment type="caution">
    <text evidence="1">The sequence shown here is derived from an EMBL/GenBank/DDBJ whole genome shotgun (WGS) entry which is preliminary data.</text>
</comment>
<sequence>MPSLWSLTLLATALCASLSFARPAPQEAGAPSGSSSYWFANMDNDQDTVWDPDTGGPAEGYKIFRNVKEYGAVGDGTTDDTAAINKAMSEGGRCGHEGGVHCDSTTVFAAIIYFPPGNYMVSKPIEMFYYTQMVGDATQPPTLLASSNFEGMAVIDADPYLYATGENWFTNQNNFFRQVRNFVIDIRQWGGGLAGAGIHWQIAQATSLQNIVFELSDDPATKQQGIFMDNGSGGFMADLTFNNGFQCAFLGSQQFTSRNMTFNNCQTAVYMNWNWGWTLHGITVNGGGTALDMSVNPTNQSVGSVILSDSVIKDTEYGVRFAYQNTSANFYATGGTLILDNVDMSTVRNGAVVDIQNTTVLERGMIKAWASGNGYYATPQGTNTVVKGPKQENAIKAPIKAQSLLDGNGKIFAQSRPQYEDYKPEQFFSAKSHGCKGDGQTDDTAAINSLLQQVDGTDKVAYFEHGAYLVSDTIKVPPNVKMTGQIWPLIVADGRAFNDASKPKAVFQVGQPGDKQGTVQISDFILETKGPAPGAIMIEWNLQSDQAGGSGMWDTHVRIGGSAGTDLQGPAEYGNCRKNPSSTEVNRDCEGVFLMFHATKPSSGVYLENTWFWVADHDLDHEQPKQISLYSARGVLVQSSGPIWMWGTASEHSIFYQYQFQDAQAVFIGFMQTETPYMQPNPLAPTPFTPNAKYGDPTFTICPSDTDPSGVPCKDSWGLRIVNSKNVLIYGAGMYSFFNNYDQECVGNRNCQQNMVRIQNSQVSAYTINTANSVSMLINDGMGTVKGADNRNWFCDTISYYFTPR</sequence>
<protein>
    <submittedName>
        <fullName evidence="1">Uncharacterized protein</fullName>
    </submittedName>
</protein>
<evidence type="ECO:0000313" key="1">
    <source>
        <dbReference type="EMBL" id="KAK3716988.1"/>
    </source>
</evidence>
<accession>A0ACC3NIE6</accession>
<dbReference type="EMBL" id="JAUTXU010000039">
    <property type="protein sequence ID" value="KAK3716988.1"/>
    <property type="molecule type" value="Genomic_DNA"/>
</dbReference>
<proteinExistence type="predicted"/>
<keyword evidence="2" id="KW-1185">Reference proteome</keyword>
<gene>
    <name evidence="1" type="ORF">LTR37_006043</name>
</gene>
<dbReference type="Proteomes" id="UP001281147">
    <property type="component" value="Unassembled WGS sequence"/>
</dbReference>
<organism evidence="1 2">
    <name type="scientific">Vermiconidia calcicola</name>
    <dbReference type="NCBI Taxonomy" id="1690605"/>
    <lineage>
        <taxon>Eukaryota</taxon>
        <taxon>Fungi</taxon>
        <taxon>Dikarya</taxon>
        <taxon>Ascomycota</taxon>
        <taxon>Pezizomycotina</taxon>
        <taxon>Dothideomycetes</taxon>
        <taxon>Dothideomycetidae</taxon>
        <taxon>Mycosphaerellales</taxon>
        <taxon>Extremaceae</taxon>
        <taxon>Vermiconidia</taxon>
    </lineage>
</organism>